<gene>
    <name evidence="25" type="ORF">AA326_20525</name>
    <name evidence="9" type="ORF">AAG96_00870</name>
    <name evidence="10" type="ORF">ASP09_06630</name>
    <name evidence="11" type="ORF">B5Q64_07365</name>
    <name evidence="12" type="ORF">CC728_10755</name>
    <name evidence="26" type="ORF">CCO47_20530</name>
    <name evidence="24" type="ORF">CR088_29385</name>
    <name evidence="8" type="ORF">DQQ75_24765</name>
    <name evidence="7" type="ORF">DYM17_13210</name>
    <name evidence="2" type="ORF">E5H40_16585</name>
    <name evidence="5" type="ORF">EHB47_15085</name>
    <name evidence="6" type="ORF">EJP12_22000</name>
    <name evidence="4" type="ORF">EP077_23440</name>
    <name evidence="3" type="ORF">FBH21_21320</name>
    <name evidence="21" type="ORF">G0B14_15660</name>
    <name evidence="22" type="ORF">G3A02_07835</name>
    <name evidence="23" type="ORF">G4B41_000462</name>
    <name evidence="17" type="ORF">GB127_16925</name>
    <name evidence="18" type="ORF">GB128_16425</name>
    <name evidence="13" type="ORF">GB155_14390</name>
    <name evidence="19" type="ORF">GB329_20035</name>
    <name evidence="20" type="ORF">GB377_15705</name>
    <name evidence="15" type="ORF">GB457_10965</name>
    <name evidence="14" type="ORF">GB562_14575</name>
    <name evidence="16" type="ORF">GBX69_18720</name>
</gene>
<evidence type="ECO:0000313" key="23">
    <source>
        <dbReference type="EMBL" id="HAE4074397.1"/>
    </source>
</evidence>
<reference evidence="9" key="5">
    <citation type="submission" date="2018-07" db="EMBL/GenBank/DDBJ databases">
        <authorList>
            <consortium name="PulseNet: The National Subtyping Network for Foodborne Disease Surveillance"/>
            <person name="Tarr C.L."/>
            <person name="Trees E."/>
            <person name="Katz L.S."/>
            <person name="Carleton-Romer H.A."/>
            <person name="Stroika S."/>
            <person name="Kucerova Z."/>
            <person name="Roache K.F."/>
            <person name="Sabol A.L."/>
            <person name="Besser J."/>
            <person name="Gerner-Smidt P."/>
        </authorList>
    </citation>
    <scope>NUCLEOTIDE SEQUENCE</scope>
    <source>
        <strain evidence="9">PNUSAS000199</strain>
    </source>
</reference>
<reference evidence="26" key="1">
    <citation type="submission" date="2017-08" db="EMBL/GenBank/DDBJ databases">
        <authorList>
            <person name="Fashae K."/>
        </authorList>
    </citation>
    <scope>NUCLEOTIDE SEQUENCE</scope>
    <source>
        <strain evidence="26">CFSAN059898</strain>
    </source>
</reference>
<evidence type="ECO:0000313" key="21">
    <source>
        <dbReference type="EMBL" id="HAC6497198.1"/>
    </source>
</evidence>
<reference evidence="13" key="7">
    <citation type="submission" date="2019-10" db="EMBL/GenBank/DDBJ databases">
        <authorList>
            <consortium name="NCBI Pathogen Detection Project"/>
        </authorList>
    </citation>
    <scope>NUCLEOTIDE SEQUENCE</scope>
    <source>
        <strain evidence="23">13-1494</strain>
        <strain evidence="21">NVSL 5618</strain>
        <strain evidence="13">Salmonella enterica</strain>
    </source>
</reference>
<reference evidence="13" key="3">
    <citation type="journal article" date="2018" name="Genome Biol.">
        <title>SKESA: strategic k-mer extension for scrupulous assemblies.</title>
        <authorList>
            <person name="Souvorov A."/>
            <person name="Agarwala R."/>
            <person name="Lipman D.J."/>
        </authorList>
    </citation>
    <scope>NUCLEOTIDE SEQUENCE</scope>
    <source>
        <strain evidence="23">13-1494</strain>
        <strain evidence="21">NVSL 5618</strain>
        <strain evidence="13">Salmonella enterica</strain>
    </source>
</reference>
<accession>A0A3T3IK84</accession>
<dbReference type="EMBL" id="AAKZOM010000004">
    <property type="protein sequence ID" value="ECX6524155.1"/>
    <property type="molecule type" value="Genomic_DNA"/>
</dbReference>
<dbReference type="EMBL" id="DAARVE010000003">
    <property type="protein sequence ID" value="HAE4074397.1"/>
    <property type="molecule type" value="Genomic_DNA"/>
</dbReference>
<dbReference type="EMBL" id="DAAGCC010000005">
    <property type="protein sequence ID" value="HAB2455164.1"/>
    <property type="molecule type" value="Genomic_DNA"/>
</dbReference>
<dbReference type="EMBL" id="AAHTZC010000048">
    <property type="protein sequence ID" value="ECA3206521.1"/>
    <property type="molecule type" value="Genomic_DNA"/>
</dbReference>
<evidence type="ECO:0000313" key="17">
    <source>
        <dbReference type="EMBL" id="HAB5004274.1"/>
    </source>
</evidence>
<reference evidence="8" key="4">
    <citation type="submission" date="2018-06" db="EMBL/GenBank/DDBJ databases">
        <authorList>
            <consortium name="GenomeTrakr network: Whole genome sequencing for foodborne pathogen traceback"/>
        </authorList>
    </citation>
    <scope>NUCLEOTIDE SEQUENCE</scope>
    <source>
        <strain evidence="10">ADRDL-43556-11-1-1</strain>
        <strain evidence="25">CFSAN022635</strain>
        <strain evidence="8">FSIS11810954</strain>
        <strain evidence="6">FSIS11816373</strain>
        <strain evidence="4">FSIS11816978</strain>
        <strain evidence="2">FSIS11919456</strain>
        <strain evidence="3">FSIS11920184</strain>
        <strain evidence="11">FSIS1710681</strain>
        <strain evidence="7">FSIS31800840</strain>
    </source>
</reference>
<dbReference type="EMBL" id="DAAMFJ010000013">
    <property type="protein sequence ID" value="HAC6497198.1"/>
    <property type="molecule type" value="Genomic_DNA"/>
</dbReference>
<evidence type="ECO:0000313" key="4">
    <source>
        <dbReference type="EMBL" id="EBO8603286.1"/>
    </source>
</evidence>
<dbReference type="OMA" id="MGQPAKQ"/>
<evidence type="ECO:0000313" key="27">
    <source>
        <dbReference type="Proteomes" id="UP000221568"/>
    </source>
</evidence>
<dbReference type="EMBL" id="DAAGQJ010000100">
    <property type="protein sequence ID" value="HAB4128436.1"/>
    <property type="molecule type" value="Genomic_DNA"/>
</dbReference>
<evidence type="ECO:0000313" key="18">
    <source>
        <dbReference type="EMBL" id="HAB5366563.1"/>
    </source>
</evidence>
<evidence type="ECO:0000313" key="24">
    <source>
        <dbReference type="EMBL" id="PHP45063.1"/>
    </source>
</evidence>
<accession>A0A3V4PB78</accession>
<dbReference type="EMBL" id="DAAGAE010000092">
    <property type="protein sequence ID" value="HAB2226750.1"/>
    <property type="molecule type" value="Genomic_DNA"/>
</dbReference>
<dbReference type="EMBL" id="DAAHAY010000075">
    <property type="protein sequence ID" value="HAB5366563.1"/>
    <property type="molecule type" value="Genomic_DNA"/>
</dbReference>
<dbReference type="EMBL" id="AAGDZO010000009">
    <property type="protein sequence ID" value="EBM8732428.1"/>
    <property type="molecule type" value="Genomic_DNA"/>
</dbReference>
<dbReference type="Proteomes" id="UP000221568">
    <property type="component" value="Unassembled WGS sequence"/>
</dbReference>
<dbReference type="RefSeq" id="WP_000168389.1">
    <property type="nucleotide sequence ID" value="NZ_AHUK01000023.1"/>
</dbReference>
<name>A0A3V4PB78_SALDU</name>
<evidence type="ECO:0000313" key="6">
    <source>
        <dbReference type="EMBL" id="ECA3206521.1"/>
    </source>
</evidence>
<protein>
    <submittedName>
        <fullName evidence="8">Ribbon-helix-helix protein, CopG family</fullName>
    </submittedName>
    <submittedName>
        <fullName evidence="12">Transcriptional regulator</fullName>
    </submittedName>
</protein>
<evidence type="ECO:0000313" key="14">
    <source>
        <dbReference type="EMBL" id="HAB2226750.1"/>
    </source>
</evidence>
<organism evidence="8">
    <name type="scientific">Salmonella dublin</name>
    <dbReference type="NCBI Taxonomy" id="98360"/>
    <lineage>
        <taxon>Bacteria</taxon>
        <taxon>Pseudomonadati</taxon>
        <taxon>Pseudomonadota</taxon>
        <taxon>Gammaproteobacteria</taxon>
        <taxon>Enterobacterales</taxon>
        <taxon>Enterobacteriaceae</taxon>
        <taxon>Salmonella</taxon>
    </lineage>
</organism>
<dbReference type="EMBL" id="CP075021">
    <property type="protein sequence ID" value="QVT56291.1"/>
    <property type="molecule type" value="Genomic_DNA"/>
</dbReference>
<evidence type="ECO:0000313" key="13">
    <source>
        <dbReference type="EMBL" id="HAB2154553.1"/>
    </source>
</evidence>
<dbReference type="EMBL" id="AAKUVP010000001">
    <property type="protein sequence ID" value="ECV9563931.1"/>
    <property type="molecule type" value="Genomic_DNA"/>
</dbReference>
<proteinExistence type="predicted"/>
<dbReference type="InterPro" id="IPR002145">
    <property type="entry name" value="CopG"/>
</dbReference>
<evidence type="ECO:0000313" key="11">
    <source>
        <dbReference type="EMBL" id="EDG0103743.1"/>
    </source>
</evidence>
<evidence type="ECO:0000313" key="15">
    <source>
        <dbReference type="EMBL" id="HAB2455164.1"/>
    </source>
</evidence>
<evidence type="ECO:0000313" key="22">
    <source>
        <dbReference type="EMBL" id="HAE1707327.1"/>
    </source>
</evidence>
<evidence type="ECO:0000313" key="19">
    <source>
        <dbReference type="EMBL" id="HAB6108747.1"/>
    </source>
</evidence>
<feature type="domain" description="Ribbon-helix-helix protein CopG" evidence="1">
    <location>
        <begin position="8"/>
        <end position="44"/>
    </location>
</feature>
<sequence>MASSAKQTISAQIPVELAAAVENLAIELDRSKSWIIKEALTSMLAERERRHQSIQAGLADVDAGRVVSHSDMVDLDNRLKET</sequence>
<evidence type="ECO:0000313" key="12">
    <source>
        <dbReference type="EMBL" id="EDI0343969.1"/>
    </source>
</evidence>
<dbReference type="EMBL" id="DAARBE010000009">
    <property type="protein sequence ID" value="HAE1707327.1"/>
    <property type="molecule type" value="Genomic_DNA"/>
</dbReference>
<evidence type="ECO:0000313" key="10">
    <source>
        <dbReference type="EMBL" id="ECX6524155.1"/>
    </source>
</evidence>
<evidence type="ECO:0000313" key="16">
    <source>
        <dbReference type="EMBL" id="HAB4128436.1"/>
    </source>
</evidence>
<dbReference type="Pfam" id="PF01402">
    <property type="entry name" value="RHH_1"/>
    <property type="match status" value="1"/>
</dbReference>
<evidence type="ECO:0000313" key="5">
    <source>
        <dbReference type="EMBL" id="EBZ8447890.1"/>
    </source>
</evidence>
<dbReference type="PANTHER" id="PTHR40688:SF2">
    <property type="entry name" value="RIBBON-HELIX-HELIX PROTEIN COPG DOMAIN-CONTAINING PROTEIN"/>
    <property type="match status" value="1"/>
</dbReference>
<reference evidence="24 27" key="2">
    <citation type="submission" date="2017-10" db="EMBL/GenBank/DDBJ databases">
        <title>Characterization of the Virulence Potential of Salmonella enterica Isolates Carrying Incompatibility Group FIB Plasmids using Caco-2 Intestinal Epithelial Cells.</title>
        <authorList>
            <person name="Sanad Y."/>
            <person name="Khajanchi B."/>
            <person name="Deck J."/>
            <person name="Cox J."/>
            <person name="Thaker R."/>
            <person name="Han J."/>
            <person name="Nayak R."/>
            <person name="Foley S."/>
        </authorList>
    </citation>
    <scope>NUCLEOTIDE SEQUENCE [LARGE SCALE GENOMIC DNA]</scope>
    <source>
        <strain evidence="24 27">SE853</strain>
    </source>
</reference>
<evidence type="ECO:0000259" key="1">
    <source>
        <dbReference type="Pfam" id="PF01402"/>
    </source>
</evidence>
<evidence type="ECO:0000313" key="3">
    <source>
        <dbReference type="EMBL" id="EBM9050006.1"/>
    </source>
</evidence>
<dbReference type="EMBL" id="AAGJVX010000059">
    <property type="protein sequence ID" value="EBO8603286.1"/>
    <property type="molecule type" value="Genomic_DNA"/>
</dbReference>
<dbReference type="EMBL" id="DAAFZU010000084">
    <property type="protein sequence ID" value="HAB2154553.1"/>
    <property type="molecule type" value="Genomic_DNA"/>
</dbReference>
<dbReference type="InterPro" id="IPR010985">
    <property type="entry name" value="Ribbon_hlx_hlx"/>
</dbReference>
<dbReference type="InterPro" id="IPR052991">
    <property type="entry name" value="Non-func_TypeII_TA_Antitoxin"/>
</dbReference>
<evidence type="ECO:0000313" key="8">
    <source>
        <dbReference type="EMBL" id="ECV3274862.1"/>
    </source>
</evidence>
<dbReference type="SUPFAM" id="SSF47598">
    <property type="entry name" value="Ribbon-helix-helix"/>
    <property type="match status" value="1"/>
</dbReference>
<dbReference type="EMBL" id="AAHSLO010000011">
    <property type="protein sequence ID" value="EBZ8447890.1"/>
    <property type="molecule type" value="Genomic_DNA"/>
</dbReference>
<dbReference type="EMBL" id="PDOM01000519">
    <property type="protein sequence ID" value="PHP45063.1"/>
    <property type="molecule type" value="Genomic_DNA"/>
</dbReference>
<dbReference type="EMBL" id="CP075113">
    <property type="protein sequence ID" value="QVZ21042.1"/>
    <property type="molecule type" value="Genomic_DNA"/>
</dbReference>
<reference evidence="25" key="8">
    <citation type="submission" date="2021-05" db="EMBL/GenBank/DDBJ databases">
        <title>Whole genome PacBio Sequel sequence of Salmonella enterica subsp. enterica.</title>
        <authorList>
            <person name="Hoffmann M."/>
            <person name="Balkey M."/>
            <person name="Luo Y."/>
        </authorList>
    </citation>
    <scope>NUCLEOTIDE SEQUENCE</scope>
    <source>
        <strain evidence="25">CFSAN022635</strain>
        <strain evidence="26">CFSAN059898</strain>
    </source>
</reference>
<evidence type="ECO:0000313" key="7">
    <source>
        <dbReference type="EMBL" id="ECU3180172.1"/>
    </source>
</evidence>
<dbReference type="CDD" id="cd22233">
    <property type="entry name" value="RHH_CopAso-like"/>
    <property type="match status" value="1"/>
</dbReference>
<dbReference type="EMBL" id="AAMJPS010000006">
    <property type="protein sequence ID" value="EDI0343969.1"/>
    <property type="molecule type" value="Genomic_DNA"/>
</dbReference>
<dbReference type="Proteomes" id="UP000839890">
    <property type="component" value="Unassembled WGS sequence"/>
</dbReference>
<evidence type="ECO:0000313" key="25">
    <source>
        <dbReference type="EMBL" id="QVT56291.1"/>
    </source>
</evidence>
<dbReference type="EMBL" id="AAKSEE010000042">
    <property type="protein sequence ID" value="ECV3274862.1"/>
    <property type="molecule type" value="Genomic_DNA"/>
</dbReference>
<evidence type="ECO:0000313" key="20">
    <source>
        <dbReference type="EMBL" id="HAB6166537.1"/>
    </source>
</evidence>
<dbReference type="EMBL" id="AAKPOL010000014">
    <property type="protein sequence ID" value="ECU3180172.1"/>
    <property type="molecule type" value="Genomic_DNA"/>
</dbReference>
<reference evidence="5" key="6">
    <citation type="submission" date="2018-11" db="EMBL/GenBank/DDBJ databases">
        <authorList>
            <person name="Ashton P.M."/>
            <person name="Dallman T."/>
            <person name="Nair S."/>
            <person name="De Pinna E."/>
            <person name="Peters T."/>
            <person name="Grant K."/>
        </authorList>
    </citation>
    <scope>NUCLEOTIDE SEQUENCE [LARGE SCALE GENOMIC DNA]</scope>
    <source>
        <strain evidence="12">330451</strain>
        <strain evidence="5">638680</strain>
    </source>
</reference>
<dbReference type="EMBL" id="DAAHGY010000088">
    <property type="protein sequence ID" value="HAB6108747.1"/>
    <property type="molecule type" value="Genomic_DNA"/>
</dbReference>
<dbReference type="GO" id="GO:0006355">
    <property type="term" value="P:regulation of DNA-templated transcription"/>
    <property type="evidence" value="ECO:0007669"/>
    <property type="project" value="InterPro"/>
</dbReference>
<dbReference type="PANTHER" id="PTHR40688">
    <property type="match status" value="1"/>
</dbReference>
<dbReference type="EMBL" id="DAAGXZ010000098">
    <property type="protein sequence ID" value="HAB5004274.1"/>
    <property type="molecule type" value="Genomic_DNA"/>
</dbReference>
<dbReference type="EMBL" id="AAMCSG010000004">
    <property type="protein sequence ID" value="EDG0103743.1"/>
    <property type="molecule type" value="Genomic_DNA"/>
</dbReference>
<evidence type="ECO:0000313" key="26">
    <source>
        <dbReference type="EMBL" id="QVZ21042.1"/>
    </source>
</evidence>
<evidence type="ECO:0000313" key="2">
    <source>
        <dbReference type="EMBL" id="EBM8732428.1"/>
    </source>
</evidence>
<dbReference type="AlphaFoldDB" id="A0A3V4PB78"/>
<evidence type="ECO:0000313" key="9">
    <source>
        <dbReference type="EMBL" id="ECV9563931.1"/>
    </source>
</evidence>
<dbReference type="EMBL" id="DAAHIK010000096">
    <property type="protein sequence ID" value="HAB6166537.1"/>
    <property type="molecule type" value="Genomic_DNA"/>
</dbReference>
<dbReference type="EMBL" id="AAGEBA010000080">
    <property type="protein sequence ID" value="EBM9050006.1"/>
    <property type="molecule type" value="Genomic_DNA"/>
</dbReference>